<dbReference type="PANTHER" id="PTHR33303:SF2">
    <property type="entry name" value="COA-BINDING DOMAIN-CONTAINING PROTEIN"/>
    <property type="match status" value="1"/>
</dbReference>
<reference evidence="2 5" key="2">
    <citation type="submission" date="2018-06" db="EMBL/GenBank/DDBJ databases">
        <authorList>
            <consortium name="Pathogen Informatics"/>
            <person name="Doyle S."/>
        </authorList>
    </citation>
    <scope>NUCLEOTIDE SEQUENCE [LARGE SCALE GENOMIC DNA]</scope>
    <source>
        <strain evidence="2 5">NCTC12714</strain>
    </source>
</reference>
<name>A0A099TYT6_9HELI</name>
<dbReference type="OrthoDB" id="9804695at2"/>
<evidence type="ECO:0000313" key="2">
    <source>
        <dbReference type="EMBL" id="STQ85693.1"/>
    </source>
</evidence>
<evidence type="ECO:0000259" key="1">
    <source>
        <dbReference type="SMART" id="SM00881"/>
    </source>
</evidence>
<dbReference type="Proteomes" id="UP000029922">
    <property type="component" value="Unassembled WGS sequence"/>
</dbReference>
<dbReference type="SMART" id="SM00881">
    <property type="entry name" value="CoA_binding"/>
    <property type="match status" value="1"/>
</dbReference>
<evidence type="ECO:0000313" key="5">
    <source>
        <dbReference type="Proteomes" id="UP000255139"/>
    </source>
</evidence>
<gene>
    <name evidence="2" type="primary">yccU</name>
    <name evidence="3" type="ORF">LS73_005230</name>
    <name evidence="2" type="ORF">NCTC12714_00479</name>
</gene>
<evidence type="ECO:0000313" key="4">
    <source>
        <dbReference type="Proteomes" id="UP000029922"/>
    </source>
</evidence>
<protein>
    <submittedName>
        <fullName evidence="3">CoA-binding protein</fullName>
    </submittedName>
    <submittedName>
        <fullName evidence="2">Succinyl-CoA synthetase subunit alpha</fullName>
    </submittedName>
</protein>
<sequence>MLNNSQSKTIVDIIKKCKNIAVVGLSPNQNKPSYEVSKYLQERGYEIFPVYPKKCVILGKESVSSIRKINENVDLVLMFRKGEFATELIDDISAKGIKNFWLQLGITNDNVRLLCEELGINFVQDACIKIEINKMEIDKQTANQ</sequence>
<keyword evidence="5" id="KW-1185">Reference proteome</keyword>
<evidence type="ECO:0000313" key="3">
    <source>
        <dbReference type="EMBL" id="TLE00209.1"/>
    </source>
</evidence>
<dbReference type="EMBL" id="JRPD02000009">
    <property type="protein sequence ID" value="TLE00209.1"/>
    <property type="molecule type" value="Genomic_DNA"/>
</dbReference>
<accession>A0A099TYT6</accession>
<dbReference type="Gene3D" id="3.40.50.720">
    <property type="entry name" value="NAD(P)-binding Rossmann-like Domain"/>
    <property type="match status" value="1"/>
</dbReference>
<dbReference type="PANTHER" id="PTHR33303">
    <property type="entry name" value="CYTOPLASMIC PROTEIN-RELATED"/>
    <property type="match status" value="1"/>
</dbReference>
<dbReference type="STRING" id="216.LS73_03555"/>
<organism evidence="2 5">
    <name type="scientific">Helicobacter muridarum</name>
    <dbReference type="NCBI Taxonomy" id="216"/>
    <lineage>
        <taxon>Bacteria</taxon>
        <taxon>Pseudomonadati</taxon>
        <taxon>Campylobacterota</taxon>
        <taxon>Epsilonproteobacteria</taxon>
        <taxon>Campylobacterales</taxon>
        <taxon>Helicobacteraceae</taxon>
        <taxon>Helicobacter</taxon>
    </lineage>
</organism>
<feature type="domain" description="CoA-binding" evidence="1">
    <location>
        <begin position="14"/>
        <end position="106"/>
    </location>
</feature>
<dbReference type="InterPro" id="IPR003781">
    <property type="entry name" value="CoA-bd"/>
</dbReference>
<dbReference type="AlphaFoldDB" id="A0A099TYT6"/>
<dbReference type="Proteomes" id="UP000255139">
    <property type="component" value="Unassembled WGS sequence"/>
</dbReference>
<dbReference type="RefSeq" id="WP_034557630.1">
    <property type="nucleotide sequence ID" value="NZ_FZML01000004.1"/>
</dbReference>
<dbReference type="SUPFAM" id="SSF51735">
    <property type="entry name" value="NAD(P)-binding Rossmann-fold domains"/>
    <property type="match status" value="1"/>
</dbReference>
<proteinExistence type="predicted"/>
<dbReference type="InterPro" id="IPR036291">
    <property type="entry name" value="NAD(P)-bd_dom_sf"/>
</dbReference>
<reference evidence="3 4" key="1">
    <citation type="journal article" date="2014" name="Genome Announc.">
        <title>Draft genome sequences of eight enterohepatic helicobacter species isolated from both laboratory and wild rodents.</title>
        <authorList>
            <person name="Sheh A."/>
            <person name="Shen Z."/>
            <person name="Fox J.G."/>
        </authorList>
    </citation>
    <scope>NUCLEOTIDE SEQUENCE [LARGE SCALE GENOMIC DNA]</scope>
    <source>
        <strain evidence="3 4">ST1</strain>
    </source>
</reference>
<dbReference type="Pfam" id="PF13380">
    <property type="entry name" value="CoA_binding_2"/>
    <property type="match status" value="1"/>
</dbReference>
<dbReference type="EMBL" id="UGJE01000002">
    <property type="protein sequence ID" value="STQ85693.1"/>
    <property type="molecule type" value="Genomic_DNA"/>
</dbReference>